<dbReference type="Pfam" id="PF00069">
    <property type="entry name" value="Pkinase"/>
    <property type="match status" value="1"/>
</dbReference>
<name>A0A5S9F617_UABAM</name>
<dbReference type="PANTHER" id="PTHR43289">
    <property type="entry name" value="MITOGEN-ACTIVATED PROTEIN KINASE KINASE KINASE 20-RELATED"/>
    <property type="match status" value="1"/>
</dbReference>
<dbReference type="SMART" id="SM00220">
    <property type="entry name" value="S_TKc"/>
    <property type="match status" value="1"/>
</dbReference>
<dbReference type="SMART" id="SM00028">
    <property type="entry name" value="TPR"/>
    <property type="match status" value="10"/>
</dbReference>
<dbReference type="InterPro" id="IPR008271">
    <property type="entry name" value="Ser/Thr_kinase_AS"/>
</dbReference>
<feature type="transmembrane region" description="Helical" evidence="8">
    <location>
        <begin position="382"/>
        <end position="401"/>
    </location>
</feature>
<keyword evidence="8" id="KW-0472">Membrane</keyword>
<keyword evidence="4" id="KW-0547">Nucleotide-binding</keyword>
<dbReference type="OrthoDB" id="258731at2"/>
<dbReference type="Gene3D" id="1.25.40.10">
    <property type="entry name" value="Tetratricopeptide repeat domain"/>
    <property type="match status" value="3"/>
</dbReference>
<dbReference type="Gene3D" id="3.30.200.20">
    <property type="entry name" value="Phosphorylase Kinase, domain 1"/>
    <property type="match status" value="1"/>
</dbReference>
<evidence type="ECO:0000313" key="11">
    <source>
        <dbReference type="Proteomes" id="UP000326354"/>
    </source>
</evidence>
<dbReference type="GO" id="GO:0004674">
    <property type="term" value="F:protein serine/threonine kinase activity"/>
    <property type="evidence" value="ECO:0007669"/>
    <property type="project" value="UniProtKB-KW"/>
</dbReference>
<evidence type="ECO:0000313" key="10">
    <source>
        <dbReference type="EMBL" id="BBM87425.1"/>
    </source>
</evidence>
<dbReference type="InterPro" id="IPR011009">
    <property type="entry name" value="Kinase-like_dom_sf"/>
</dbReference>
<dbReference type="FunFam" id="1.10.510.10:FF:000021">
    <property type="entry name" value="Serine/threonine protein kinase"/>
    <property type="match status" value="1"/>
</dbReference>
<keyword evidence="11" id="KW-1185">Reference proteome</keyword>
<evidence type="ECO:0000256" key="4">
    <source>
        <dbReference type="ARBA" id="ARBA00022741"/>
    </source>
</evidence>
<dbReference type="Pfam" id="PF13414">
    <property type="entry name" value="TPR_11"/>
    <property type="match status" value="1"/>
</dbReference>
<proteinExistence type="predicted"/>
<dbReference type="GO" id="GO:0005524">
    <property type="term" value="F:ATP binding"/>
    <property type="evidence" value="ECO:0007669"/>
    <property type="project" value="UniProtKB-KW"/>
</dbReference>
<evidence type="ECO:0000256" key="8">
    <source>
        <dbReference type="SAM" id="Phobius"/>
    </source>
</evidence>
<dbReference type="Gene3D" id="1.10.510.10">
    <property type="entry name" value="Transferase(Phosphotransferase) domain 1"/>
    <property type="match status" value="1"/>
</dbReference>
<feature type="domain" description="Protein kinase" evidence="9">
    <location>
        <begin position="94"/>
        <end position="353"/>
    </location>
</feature>
<evidence type="ECO:0000256" key="2">
    <source>
        <dbReference type="ARBA" id="ARBA00022527"/>
    </source>
</evidence>
<dbReference type="InterPro" id="IPR016024">
    <property type="entry name" value="ARM-type_fold"/>
</dbReference>
<dbReference type="PANTHER" id="PTHR43289:SF6">
    <property type="entry name" value="SERINE_THREONINE-PROTEIN KINASE NEKL-3"/>
    <property type="match status" value="1"/>
</dbReference>
<dbReference type="RefSeq" id="WP_151971446.1">
    <property type="nucleotide sequence ID" value="NZ_AP019860.1"/>
</dbReference>
<dbReference type="Proteomes" id="UP000326354">
    <property type="component" value="Chromosome"/>
</dbReference>
<gene>
    <name evidence="10" type="ORF">UABAM_05834</name>
</gene>
<dbReference type="PROSITE" id="PS50005">
    <property type="entry name" value="TPR"/>
    <property type="match status" value="2"/>
</dbReference>
<evidence type="ECO:0000256" key="7">
    <source>
        <dbReference type="PROSITE-ProRule" id="PRU00339"/>
    </source>
</evidence>
<dbReference type="PROSITE" id="PS00108">
    <property type="entry name" value="PROTEIN_KINASE_ST"/>
    <property type="match status" value="1"/>
</dbReference>
<dbReference type="EC" id="2.7.11.1" evidence="1"/>
<dbReference type="Pfam" id="PF12895">
    <property type="entry name" value="ANAPC3"/>
    <property type="match status" value="1"/>
</dbReference>
<dbReference type="PROSITE" id="PS50011">
    <property type="entry name" value="PROTEIN_KINASE_DOM"/>
    <property type="match status" value="1"/>
</dbReference>
<sequence length="1551" mass="179716">MKTEQSKNQEMQFMLQLMIKNGLCSKQHALQLWQKWQKITIYDASCPKKFLASQGFSQVLNMNKTQFNPHTTTGGHQQMTRSEQTNTAQKFGNYQIIEEIARGGMGVVYKVYQPEMKRYAALKVLNNASQTDLRLIRRFFREAKVTAALQHPHIIPIYEMSNLQGQNYFVMKHVTGGDFDDFIKENRDVDKSIDILIKVCQALDHAHSHNVIHRDIKPSNILLDESGEPYLADFGLAKNLDSKSMLTQTGATLGTAFYMAPEQIQSKNITTSIDIYAIGVMLYFILTNELPFLADNPPALYKKILTQQPIPPKQLDSSIPQSLQHICLKCLQKNPNFRYANASLIAKDLQSYVANKNIILHEKNVRIRIAQLLQNKVMRTTLIAIFIVFIAGTAAFSIYTFSAYKGEQREKAYSIYTQAQQNFDENKIDVAQKMLEQIANDNSLWESHFLLAKIYLRKNNPKRALTHITKSLDVVDTPQGHHLKALVYYRQKQYKQALKYVNIGISRHRYSEFYHLRAMIYRKTKPKAAKKDKIYAGKLEQKMLSSLRKELSQAQQNKEWGKILAKLRSVQYKYPSCEDIYVQKSQIFFVQKQYDDAVHEINLAIKRRKQHSYFLAKSKYLRYAGYPRKAFSLLQEISGEENTAAFYREHAKTLFLLKKMRQAKEAYEQIDQNSYTKEDHVFLAQVFIALHKYDTAKKYLGNVIQQHDKDDEILYHYAYCLYKKSQYTQAQQYIEKALRHNKKIPPATLKLLAGKCYYKLGNFSRSIEVLEKAQDQLQSSVELHNVLGEIYHQQKKYSDAIKAFSKCIELQPWNPKFYNKRGILYSEQKKYTPSQKDLLKVVSLNPQDYSPIGHMFTQAFENPNIRDQEGNMRSLLGIADHLYNKMEVDLFGEEKRSLTSLYLEQNNLLKLGEVDEKRIVQFIKTLSSSTNKALITTATTGLLSMAHSSVVAQKIHEQLDKVPSNFRQKLRKIYTSAQRRYLQVQSTLIKVLLVRHYVARDDEALRSLYHFDDKVNILRNILLDDQENDIIRYYAASALRDLKTVEAYTVLLQEVKGSNNAALLLCSLVLDKKDFHIQHLQKIPQNVFLKSMIAQSTKHPDILNFLLGDSYLAVRLSAAKNLWLTANAKAEKILARHLQNKNVFVRRYCYYHFWSFSSPALEKIQSRVVQQYEDLLLLGLQDENQDVVRICLMKCANIESTKCMKFAYTLVENASLLVRFQALTTIGLKGDLETCANYATKPNEPLVIKMPTILAVRKSKENKKANVLQFMKFLKYLFDEENSDIRVIAMREMGATHKGVANGFLLRNLEHENSYNRIGALLGLANGGSNYTKTILPIFNNDPNPTVRSAAAFAIVMGLGLNNRWKELRKYHKIIKKRPHGIRQAAALAYSNFVLKNNNRYKFTMKTGIWNEREVYKNYIQQLVTHFKELNEASKKRNERALRLSLELMPRESEYLFEMGMFYLVNDQLEKSKSFIEKAIAEQRNNVVFTFWLATTQFRLAEHNKALQTIQRAIHLHPWDKDMVLLKADILKALGQEKESIAARKRLELFE</sequence>
<dbReference type="Pfam" id="PF14559">
    <property type="entry name" value="TPR_19"/>
    <property type="match status" value="1"/>
</dbReference>
<dbReference type="InterPro" id="IPR011989">
    <property type="entry name" value="ARM-like"/>
</dbReference>
<keyword evidence="8" id="KW-0812">Transmembrane</keyword>
<dbReference type="PROSITE" id="PS50293">
    <property type="entry name" value="TPR_REGION"/>
    <property type="match status" value="1"/>
</dbReference>
<evidence type="ECO:0000256" key="6">
    <source>
        <dbReference type="ARBA" id="ARBA00022840"/>
    </source>
</evidence>
<evidence type="ECO:0000259" key="9">
    <source>
        <dbReference type="PROSITE" id="PS50011"/>
    </source>
</evidence>
<dbReference type="InterPro" id="IPR011990">
    <property type="entry name" value="TPR-like_helical_dom_sf"/>
</dbReference>
<dbReference type="SUPFAM" id="SSF48452">
    <property type="entry name" value="TPR-like"/>
    <property type="match status" value="3"/>
</dbReference>
<protein>
    <recommendedName>
        <fullName evidence="1">non-specific serine/threonine protein kinase</fullName>
        <ecNumber evidence="1">2.7.11.1</ecNumber>
    </recommendedName>
</protein>
<dbReference type="EMBL" id="AP019860">
    <property type="protein sequence ID" value="BBM87425.1"/>
    <property type="molecule type" value="Genomic_DNA"/>
</dbReference>
<keyword evidence="6" id="KW-0067">ATP-binding</keyword>
<dbReference type="InterPro" id="IPR000719">
    <property type="entry name" value="Prot_kinase_dom"/>
</dbReference>
<dbReference type="InterPro" id="IPR019734">
    <property type="entry name" value="TPR_rpt"/>
</dbReference>
<feature type="repeat" description="TPR" evidence="7">
    <location>
        <begin position="781"/>
        <end position="814"/>
    </location>
</feature>
<dbReference type="CDD" id="cd14014">
    <property type="entry name" value="STKc_PknB_like"/>
    <property type="match status" value="1"/>
</dbReference>
<feature type="repeat" description="TPR" evidence="7">
    <location>
        <begin position="815"/>
        <end position="848"/>
    </location>
</feature>
<reference evidence="10 11" key="1">
    <citation type="submission" date="2019-08" db="EMBL/GenBank/DDBJ databases">
        <title>Complete genome sequence of Candidatus Uab amorphum.</title>
        <authorList>
            <person name="Shiratori T."/>
            <person name="Suzuki S."/>
            <person name="Kakizawa Y."/>
            <person name="Ishida K."/>
        </authorList>
    </citation>
    <scope>NUCLEOTIDE SEQUENCE [LARGE SCALE GENOMIC DNA]</scope>
    <source>
        <strain evidence="10 11">SRT547</strain>
    </source>
</reference>
<keyword evidence="2" id="KW-0723">Serine/threonine-protein kinase</keyword>
<evidence type="ECO:0000256" key="1">
    <source>
        <dbReference type="ARBA" id="ARBA00012513"/>
    </source>
</evidence>
<accession>A0A5S9F617</accession>
<dbReference type="SUPFAM" id="SSF48371">
    <property type="entry name" value="ARM repeat"/>
    <property type="match status" value="2"/>
</dbReference>
<dbReference type="Gene3D" id="1.25.10.10">
    <property type="entry name" value="Leucine-rich Repeat Variant"/>
    <property type="match status" value="1"/>
</dbReference>
<evidence type="ECO:0000256" key="5">
    <source>
        <dbReference type="ARBA" id="ARBA00022777"/>
    </source>
</evidence>
<dbReference type="SUPFAM" id="SSF56112">
    <property type="entry name" value="Protein kinase-like (PK-like)"/>
    <property type="match status" value="1"/>
</dbReference>
<evidence type="ECO:0000256" key="3">
    <source>
        <dbReference type="ARBA" id="ARBA00022679"/>
    </source>
</evidence>
<keyword evidence="5 10" id="KW-0418">Kinase</keyword>
<keyword evidence="3" id="KW-0808">Transferase</keyword>
<dbReference type="KEGG" id="uam:UABAM_05834"/>
<organism evidence="10 11">
    <name type="scientific">Uabimicrobium amorphum</name>
    <dbReference type="NCBI Taxonomy" id="2596890"/>
    <lineage>
        <taxon>Bacteria</taxon>
        <taxon>Pseudomonadati</taxon>
        <taxon>Planctomycetota</taxon>
        <taxon>Candidatus Uabimicrobiia</taxon>
        <taxon>Candidatus Uabimicrobiales</taxon>
        <taxon>Candidatus Uabimicrobiaceae</taxon>
        <taxon>Candidatus Uabimicrobium</taxon>
    </lineage>
</organism>
<keyword evidence="7" id="KW-0802">TPR repeat</keyword>
<keyword evidence="8" id="KW-1133">Transmembrane helix</keyword>